<gene>
    <name evidence="11" type="ORF">C7445_11043</name>
</gene>
<evidence type="ECO:0000256" key="4">
    <source>
        <dbReference type="ARBA" id="ARBA00022989"/>
    </source>
</evidence>
<feature type="transmembrane region" description="Helical" evidence="10">
    <location>
        <begin position="20"/>
        <end position="46"/>
    </location>
</feature>
<dbReference type="CDD" id="cd00400">
    <property type="entry name" value="Voltage_gated_ClC"/>
    <property type="match status" value="1"/>
</dbReference>
<dbReference type="Proteomes" id="UP000294581">
    <property type="component" value="Unassembled WGS sequence"/>
</dbReference>
<dbReference type="Pfam" id="PF00654">
    <property type="entry name" value="Voltage_CLC"/>
    <property type="match status" value="1"/>
</dbReference>
<evidence type="ECO:0000256" key="2">
    <source>
        <dbReference type="ARBA" id="ARBA00022448"/>
    </source>
</evidence>
<evidence type="ECO:0000313" key="12">
    <source>
        <dbReference type="Proteomes" id="UP000294581"/>
    </source>
</evidence>
<protein>
    <submittedName>
        <fullName evidence="11">H+/Cl-antiporter ClcA</fullName>
    </submittedName>
</protein>
<evidence type="ECO:0000256" key="9">
    <source>
        <dbReference type="ARBA" id="ARBA00023303"/>
    </source>
</evidence>
<feature type="transmembrane region" description="Helical" evidence="10">
    <location>
        <begin position="274"/>
        <end position="297"/>
    </location>
</feature>
<dbReference type="Gene3D" id="1.10.3080.10">
    <property type="entry name" value="Clc chloride channel"/>
    <property type="match status" value="1"/>
</dbReference>
<keyword evidence="12" id="KW-1185">Reference proteome</keyword>
<evidence type="ECO:0000256" key="3">
    <source>
        <dbReference type="ARBA" id="ARBA00022692"/>
    </source>
</evidence>
<dbReference type="AlphaFoldDB" id="A0A4R8LM20"/>
<keyword evidence="7" id="KW-0869">Chloride channel</keyword>
<keyword evidence="4 10" id="KW-1133">Transmembrane helix</keyword>
<evidence type="ECO:0000256" key="1">
    <source>
        <dbReference type="ARBA" id="ARBA00004141"/>
    </source>
</evidence>
<dbReference type="SUPFAM" id="SSF81340">
    <property type="entry name" value="Clc chloride channel"/>
    <property type="match status" value="1"/>
</dbReference>
<dbReference type="InterPro" id="IPR046342">
    <property type="entry name" value="CBS_dom_sf"/>
</dbReference>
<evidence type="ECO:0000256" key="5">
    <source>
        <dbReference type="ARBA" id="ARBA00023065"/>
    </source>
</evidence>
<organism evidence="11 12">
    <name type="scientific">Alicyclobacillus sacchari</name>
    <dbReference type="NCBI Taxonomy" id="392010"/>
    <lineage>
        <taxon>Bacteria</taxon>
        <taxon>Bacillati</taxon>
        <taxon>Bacillota</taxon>
        <taxon>Bacilli</taxon>
        <taxon>Bacillales</taxon>
        <taxon>Alicyclobacillaceae</taxon>
        <taxon>Alicyclobacillus</taxon>
    </lineage>
</organism>
<evidence type="ECO:0000256" key="7">
    <source>
        <dbReference type="ARBA" id="ARBA00023173"/>
    </source>
</evidence>
<dbReference type="InterPro" id="IPR050368">
    <property type="entry name" value="ClC-type_chloride_channel"/>
</dbReference>
<dbReference type="PANTHER" id="PTHR43427:SF6">
    <property type="entry name" value="CHLORIDE CHANNEL PROTEIN CLC-E"/>
    <property type="match status" value="1"/>
</dbReference>
<dbReference type="PANTHER" id="PTHR43427">
    <property type="entry name" value="CHLORIDE CHANNEL PROTEIN CLC-E"/>
    <property type="match status" value="1"/>
</dbReference>
<keyword evidence="2" id="KW-0813">Transport</keyword>
<reference evidence="11 12" key="1">
    <citation type="submission" date="2019-03" db="EMBL/GenBank/DDBJ databases">
        <title>Genomic Encyclopedia of Type Strains, Phase IV (KMG-IV): sequencing the most valuable type-strain genomes for metagenomic binning, comparative biology and taxonomic classification.</title>
        <authorList>
            <person name="Goeker M."/>
        </authorList>
    </citation>
    <scope>NUCLEOTIDE SEQUENCE [LARGE SCALE GENOMIC DNA]</scope>
    <source>
        <strain evidence="11 12">DSM 17974</strain>
    </source>
</reference>
<dbReference type="InterPro" id="IPR001807">
    <property type="entry name" value="ClC"/>
</dbReference>
<evidence type="ECO:0000256" key="6">
    <source>
        <dbReference type="ARBA" id="ARBA00023136"/>
    </source>
</evidence>
<keyword evidence="3 10" id="KW-0812">Transmembrane</keyword>
<comment type="subcellular location">
    <subcellularLocation>
        <location evidence="1">Membrane</location>
        <topology evidence="1">Multi-pass membrane protein</topology>
    </subcellularLocation>
</comment>
<dbReference type="InterPro" id="IPR014743">
    <property type="entry name" value="Cl-channel_core"/>
</dbReference>
<dbReference type="EMBL" id="SORF01000010">
    <property type="protein sequence ID" value="TDY43999.1"/>
    <property type="molecule type" value="Genomic_DNA"/>
</dbReference>
<dbReference type="PRINTS" id="PR00762">
    <property type="entry name" value="CLCHANNEL"/>
</dbReference>
<feature type="transmembrane region" description="Helical" evidence="10">
    <location>
        <begin position="163"/>
        <end position="188"/>
    </location>
</feature>
<proteinExistence type="predicted"/>
<evidence type="ECO:0000256" key="8">
    <source>
        <dbReference type="ARBA" id="ARBA00023214"/>
    </source>
</evidence>
<dbReference type="Gene3D" id="3.10.580.10">
    <property type="entry name" value="CBS-domain"/>
    <property type="match status" value="1"/>
</dbReference>
<feature type="transmembrane region" description="Helical" evidence="10">
    <location>
        <begin position="231"/>
        <end position="254"/>
    </location>
</feature>
<keyword evidence="5" id="KW-0406">Ion transport</keyword>
<dbReference type="RefSeq" id="WP_243835133.1">
    <property type="nucleotide sequence ID" value="NZ_SORF01000010.1"/>
</dbReference>
<feature type="transmembrane region" description="Helical" evidence="10">
    <location>
        <begin position="363"/>
        <end position="388"/>
    </location>
</feature>
<evidence type="ECO:0000313" key="11">
    <source>
        <dbReference type="EMBL" id="TDY43999.1"/>
    </source>
</evidence>
<keyword evidence="9" id="KW-0407">Ion channel</keyword>
<name>A0A4R8LM20_9BACL</name>
<evidence type="ECO:0000256" key="10">
    <source>
        <dbReference type="SAM" id="Phobius"/>
    </source>
</evidence>
<feature type="transmembrane region" description="Helical" evidence="10">
    <location>
        <begin position="394"/>
        <end position="415"/>
    </location>
</feature>
<accession>A0A4R8LM20</accession>
<feature type="transmembrane region" description="Helical" evidence="10">
    <location>
        <begin position="66"/>
        <end position="85"/>
    </location>
</feature>
<feature type="transmembrane region" description="Helical" evidence="10">
    <location>
        <begin position="200"/>
        <end position="219"/>
    </location>
</feature>
<keyword evidence="8" id="KW-0868">Chloride</keyword>
<dbReference type="GO" id="GO:0034707">
    <property type="term" value="C:chloride channel complex"/>
    <property type="evidence" value="ECO:0007669"/>
    <property type="project" value="UniProtKB-KW"/>
</dbReference>
<keyword evidence="6 10" id="KW-0472">Membrane</keyword>
<sequence length="594" mass="63878">MQDHIKQSGDFTTNGQIVRLSGAAVLVGAVCAVIAIALLKAIYLVTNIAFFHRLSFQYATPTANHLGAYMTLPPILGAVIIGLIARFGTEKIRGHGIPEAIEAMLVNGSRVHPKVAFWKPISAAISIGSGGPFGAEGPIIMTGGSFGSLLGQWLHTSSMERRILLVAGAAGGMSATFSAPVSSVLFAVELLVFEFKPRSLVPIALASSVADVIRIAWIGPGPIFPMPSLHTIPYTGYGASVGLGFVGSLAAIVLTRAIYGMEDMFRKLPLHWMWWPSLGAVAIGLGGVVCPRALGVGYDTIAAVLNARLSIDTVLTLLVVKALIWVIALGSGTSGGILAPILMIGGCLGESLGVAMHAPHPELWALLGMSAVFSGVTRTPFTSVIFPIELTHNFGALLPLLVTSCIATGTSAYILRRSILTERIARRGLHLTREYSVDPLEMHVVREIVSRSDIQVSAQVPVGHLAKLILESHADLPAWIELIDTSGHFIGAISSTATLRSAKRDPNRSVEACMERIVDMRADLPVKRVLDFMIREDLEWIRVIDHEQPIGFVSVQQLLKLRERYLLEEHHRQRTFSLPWFQRTVGEGSTASDA</sequence>
<dbReference type="SUPFAM" id="SSF54631">
    <property type="entry name" value="CBS-domain pair"/>
    <property type="match status" value="1"/>
</dbReference>
<dbReference type="GO" id="GO:0005254">
    <property type="term" value="F:chloride channel activity"/>
    <property type="evidence" value="ECO:0007669"/>
    <property type="project" value="UniProtKB-KW"/>
</dbReference>
<comment type="caution">
    <text evidence="11">The sequence shown here is derived from an EMBL/GenBank/DDBJ whole genome shotgun (WGS) entry which is preliminary data.</text>
</comment>